<dbReference type="Gene3D" id="1.10.510.10">
    <property type="entry name" value="Transferase(Phosphotransferase) domain 1"/>
    <property type="match status" value="1"/>
</dbReference>
<feature type="compositionally biased region" description="Low complexity" evidence="8">
    <location>
        <begin position="298"/>
        <end position="308"/>
    </location>
</feature>
<dbReference type="PANTHER" id="PTHR43289">
    <property type="entry name" value="MITOGEN-ACTIVATED PROTEIN KINASE KINASE KINASE 20-RELATED"/>
    <property type="match status" value="1"/>
</dbReference>
<feature type="domain" description="Protein kinase" evidence="10">
    <location>
        <begin position="16"/>
        <end position="283"/>
    </location>
</feature>
<sequence>MDSDARVGMVPSLPGYEWIRPLGSGGFADVFLCRQELPSREVAVKVARRDRGADGEAGIAREADVMALVSGHPAVAQLYGAGRTPDGRPYLVMEYCPVANILDQVRANPMSTDRALSMVIRMCGGAEMLHRAGYVHRDIKPSNIMINAFGSPVLTDFGVSEPVGADPRGGRDGFSVMWAPPEQIAGTARAHPTQDVWALGATLWTLLMGRSPFEVEDGDNSAHAVAQRVARGRVSRIDRPGVPDAVTAIVRRAMSLDPEQRFGSAAALGYALQTVEREMHRPVTEMKLSVVASSSAPSSALSAPSAAALDAERTRTRRGSFADGPQASSNEAWAGNSTTNRTGLVEGQSKRPAWVVPVLALVMVLATAGLVVAMLTGGGHSIHLGGGGGGVSTPTPSSSAGTVSNSDQGDAGAVPPEAVTGLTATPNGNEIRWGWEVPEQGQYQPGALEFKYVLTRPGEAVVAETMRRNSLTTTAVSGENCLTVSLVVTSTGRESAPVTQCVTVP</sequence>
<dbReference type="PROSITE" id="PS50011">
    <property type="entry name" value="PROTEIN_KINASE_DOM"/>
    <property type="match status" value="1"/>
</dbReference>
<evidence type="ECO:0000256" key="4">
    <source>
        <dbReference type="ARBA" id="ARBA00022741"/>
    </source>
</evidence>
<keyword evidence="2" id="KW-0723">Serine/threonine-protein kinase</keyword>
<keyword evidence="4 7" id="KW-0547">Nucleotide-binding</keyword>
<reference evidence="11 12" key="1">
    <citation type="submission" date="2015-10" db="EMBL/GenBank/DDBJ databases">
        <title>Draft Genome of Actinomyces odontolyticus subsp. actinosynbacter strain XH001.</title>
        <authorList>
            <person name="Mclean J.S."/>
            <person name="He X."/>
        </authorList>
    </citation>
    <scope>NUCLEOTIDE SEQUENCE [LARGE SCALE GENOMIC DNA]</scope>
    <source>
        <strain evidence="11 12">XH001</strain>
    </source>
</reference>
<dbReference type="EMBL" id="LLVT01000001">
    <property type="protein sequence ID" value="KSW13547.1"/>
    <property type="molecule type" value="Genomic_DNA"/>
</dbReference>
<gene>
    <name evidence="11" type="ORF">APY09_04185</name>
</gene>
<dbReference type="AlphaFoldDB" id="A0A0V8RZU2"/>
<dbReference type="GO" id="GO:0005524">
    <property type="term" value="F:ATP binding"/>
    <property type="evidence" value="ECO:0007669"/>
    <property type="project" value="UniProtKB-UniRule"/>
</dbReference>
<keyword evidence="9" id="KW-1133">Transmembrane helix</keyword>
<comment type="caution">
    <text evidence="11">The sequence shown here is derived from an EMBL/GenBank/DDBJ whole genome shotgun (WGS) entry which is preliminary data.</text>
</comment>
<feature type="compositionally biased region" description="Polar residues" evidence="8">
    <location>
        <begin position="326"/>
        <end position="342"/>
    </location>
</feature>
<dbReference type="SMART" id="SM00220">
    <property type="entry name" value="S_TKc"/>
    <property type="match status" value="1"/>
</dbReference>
<evidence type="ECO:0000256" key="8">
    <source>
        <dbReference type="SAM" id="MobiDB-lite"/>
    </source>
</evidence>
<evidence type="ECO:0000256" key="2">
    <source>
        <dbReference type="ARBA" id="ARBA00022527"/>
    </source>
</evidence>
<feature type="compositionally biased region" description="Low complexity" evidence="8">
    <location>
        <begin position="392"/>
        <end position="404"/>
    </location>
</feature>
<evidence type="ECO:0000256" key="1">
    <source>
        <dbReference type="ARBA" id="ARBA00012513"/>
    </source>
</evidence>
<dbReference type="PROSITE" id="PS00108">
    <property type="entry name" value="PROTEIN_KINASE_ST"/>
    <property type="match status" value="1"/>
</dbReference>
<evidence type="ECO:0000313" key="12">
    <source>
        <dbReference type="Proteomes" id="UP000054686"/>
    </source>
</evidence>
<dbReference type="Pfam" id="PF00069">
    <property type="entry name" value="Pkinase"/>
    <property type="match status" value="1"/>
</dbReference>
<dbReference type="PROSITE" id="PS00107">
    <property type="entry name" value="PROTEIN_KINASE_ATP"/>
    <property type="match status" value="1"/>
</dbReference>
<evidence type="ECO:0000259" key="10">
    <source>
        <dbReference type="PROSITE" id="PS50011"/>
    </source>
</evidence>
<keyword evidence="3" id="KW-0808">Transferase</keyword>
<dbReference type="CDD" id="cd14014">
    <property type="entry name" value="STKc_PknB_like"/>
    <property type="match status" value="1"/>
</dbReference>
<dbReference type="GO" id="GO:0004674">
    <property type="term" value="F:protein serine/threonine kinase activity"/>
    <property type="evidence" value="ECO:0007669"/>
    <property type="project" value="UniProtKB-KW"/>
</dbReference>
<evidence type="ECO:0000313" key="11">
    <source>
        <dbReference type="EMBL" id="KSW13547.1"/>
    </source>
</evidence>
<dbReference type="RefSeq" id="WP_060566296.1">
    <property type="nucleotide sequence ID" value="NZ_CP040006.1"/>
</dbReference>
<name>A0A0V8RZU2_9ACTO</name>
<keyword evidence="5 11" id="KW-0418">Kinase</keyword>
<organism evidence="11 12">
    <name type="scientific">Schaalia odontolytica</name>
    <dbReference type="NCBI Taxonomy" id="1660"/>
    <lineage>
        <taxon>Bacteria</taxon>
        <taxon>Bacillati</taxon>
        <taxon>Actinomycetota</taxon>
        <taxon>Actinomycetes</taxon>
        <taxon>Actinomycetales</taxon>
        <taxon>Actinomycetaceae</taxon>
        <taxon>Schaalia</taxon>
    </lineage>
</organism>
<evidence type="ECO:0000256" key="5">
    <source>
        <dbReference type="ARBA" id="ARBA00022777"/>
    </source>
</evidence>
<dbReference type="InterPro" id="IPR000719">
    <property type="entry name" value="Prot_kinase_dom"/>
</dbReference>
<feature type="region of interest" description="Disordered" evidence="8">
    <location>
        <begin position="298"/>
        <end position="348"/>
    </location>
</feature>
<feature type="region of interest" description="Disordered" evidence="8">
    <location>
        <begin position="386"/>
        <end position="414"/>
    </location>
</feature>
<evidence type="ECO:0000256" key="7">
    <source>
        <dbReference type="PROSITE-ProRule" id="PRU10141"/>
    </source>
</evidence>
<dbReference type="InterPro" id="IPR008271">
    <property type="entry name" value="Ser/Thr_kinase_AS"/>
</dbReference>
<evidence type="ECO:0000256" key="6">
    <source>
        <dbReference type="ARBA" id="ARBA00022840"/>
    </source>
</evidence>
<proteinExistence type="predicted"/>
<accession>A0A0V8RZU2</accession>
<feature type="transmembrane region" description="Helical" evidence="9">
    <location>
        <begin position="354"/>
        <end position="375"/>
    </location>
</feature>
<evidence type="ECO:0000256" key="9">
    <source>
        <dbReference type="SAM" id="Phobius"/>
    </source>
</evidence>
<dbReference type="InterPro" id="IPR011009">
    <property type="entry name" value="Kinase-like_dom_sf"/>
</dbReference>
<keyword evidence="9" id="KW-0472">Membrane</keyword>
<keyword evidence="9" id="KW-0812">Transmembrane</keyword>
<dbReference type="EC" id="2.7.11.1" evidence="1"/>
<dbReference type="Proteomes" id="UP000054686">
    <property type="component" value="Unassembled WGS sequence"/>
</dbReference>
<evidence type="ECO:0000256" key="3">
    <source>
        <dbReference type="ARBA" id="ARBA00022679"/>
    </source>
</evidence>
<dbReference type="InterPro" id="IPR017441">
    <property type="entry name" value="Protein_kinase_ATP_BS"/>
</dbReference>
<feature type="binding site" evidence="7">
    <location>
        <position position="45"/>
    </location>
    <ligand>
        <name>ATP</name>
        <dbReference type="ChEBI" id="CHEBI:30616"/>
    </ligand>
</feature>
<dbReference type="OrthoDB" id="9762169at2"/>
<dbReference type="PANTHER" id="PTHR43289:SF6">
    <property type="entry name" value="SERINE_THREONINE-PROTEIN KINASE NEKL-3"/>
    <property type="match status" value="1"/>
</dbReference>
<dbReference type="SUPFAM" id="SSF56112">
    <property type="entry name" value="Protein kinase-like (PK-like)"/>
    <property type="match status" value="1"/>
</dbReference>
<protein>
    <recommendedName>
        <fullName evidence="1">non-specific serine/threonine protein kinase</fullName>
        <ecNumber evidence="1">2.7.11.1</ecNumber>
    </recommendedName>
</protein>
<keyword evidence="6 7" id="KW-0067">ATP-binding</keyword>